<dbReference type="Gene3D" id="3.30.70.270">
    <property type="match status" value="2"/>
</dbReference>
<dbReference type="RefSeq" id="WP_145351726.1">
    <property type="nucleotide sequence ID" value="NZ_CP036262.1"/>
</dbReference>
<dbReference type="EC" id="2.7.7.65" evidence="1"/>
<evidence type="ECO:0000256" key="3">
    <source>
        <dbReference type="SAM" id="MobiDB-lite"/>
    </source>
</evidence>
<protein>
    <recommendedName>
        <fullName evidence="1">diguanylate cyclase</fullName>
        <ecNumber evidence="1">2.7.7.65</ecNumber>
    </recommendedName>
</protein>
<dbReference type="Proteomes" id="UP000320672">
    <property type="component" value="Chromosome"/>
</dbReference>
<dbReference type="SUPFAM" id="SSF55073">
    <property type="entry name" value="Nucleotide cyclase"/>
    <property type="match status" value="2"/>
</dbReference>
<accession>A0A517MFD3</accession>
<evidence type="ECO:0000313" key="6">
    <source>
        <dbReference type="Proteomes" id="UP000320672"/>
    </source>
</evidence>
<dbReference type="KEGG" id="rml:FF011L_23670"/>
<evidence type="ECO:0000313" key="5">
    <source>
        <dbReference type="EMBL" id="QDS93594.1"/>
    </source>
</evidence>
<keyword evidence="2" id="KW-0175">Coiled coil</keyword>
<dbReference type="CDD" id="cd01949">
    <property type="entry name" value="GGDEF"/>
    <property type="match status" value="1"/>
</dbReference>
<dbReference type="GO" id="GO:1902201">
    <property type="term" value="P:negative regulation of bacterial-type flagellum-dependent cell motility"/>
    <property type="evidence" value="ECO:0007669"/>
    <property type="project" value="TreeGrafter"/>
</dbReference>
<dbReference type="PANTHER" id="PTHR45138:SF24">
    <property type="entry name" value="DIGUANYLATE CYCLASE DGCC-RELATED"/>
    <property type="match status" value="1"/>
</dbReference>
<sequence>MFEFFVALSCGFGGLLAGCYLRGITHHSAADTVEAEPGAELDGAAKIAQDQSKLKRVAEQLRQVSMRVAADVDEHQSKVQHASRVLSGNQNLLDSDTILEAVNQLVRANEEMQIRLNMAQERIQKQASQIQSAEAKAATDALTKLHNRRAFDAYIEKCQSNGSIENCVLMILDVDKFKSFNDNHGHLAGDEVLRRVSTILSVRLSDVAFVARYGGEEFAAVFTGKSYEECQKIAEETRCLIGTRSIHFEGQDLAVRASMGLAKWNPGEERNGWIKRADSALYHSKQTGRDRGHWMDGNKPRPIGQLKTEPASENSQRLSVSLKTKEQAIVSTEGAPNAVTRIPAEPKMREMFSELKARLQHVSVDLFVILISCDQEPTKAANHPHILRVTRATVRSLDHVGKSANGDLMVYMPSADVRGAIDRADRICQGIFSATQSSSGSPITVSIGITWVPDNESFDEIRSQAEKAVTKARQAGGNQVVVQGCPA</sequence>
<dbReference type="InterPro" id="IPR050469">
    <property type="entry name" value="Diguanylate_Cyclase"/>
</dbReference>
<evidence type="ECO:0000256" key="1">
    <source>
        <dbReference type="ARBA" id="ARBA00012528"/>
    </source>
</evidence>
<dbReference type="GO" id="GO:0043709">
    <property type="term" value="P:cell adhesion involved in single-species biofilm formation"/>
    <property type="evidence" value="ECO:0007669"/>
    <property type="project" value="TreeGrafter"/>
</dbReference>
<reference evidence="5 6" key="1">
    <citation type="submission" date="2019-02" db="EMBL/GenBank/DDBJ databases">
        <title>Deep-cultivation of Planctomycetes and their phenomic and genomic characterization uncovers novel biology.</title>
        <authorList>
            <person name="Wiegand S."/>
            <person name="Jogler M."/>
            <person name="Boedeker C."/>
            <person name="Pinto D."/>
            <person name="Vollmers J."/>
            <person name="Rivas-Marin E."/>
            <person name="Kohn T."/>
            <person name="Peeters S.H."/>
            <person name="Heuer A."/>
            <person name="Rast P."/>
            <person name="Oberbeckmann S."/>
            <person name="Bunk B."/>
            <person name="Jeske O."/>
            <person name="Meyerdierks A."/>
            <person name="Storesund J.E."/>
            <person name="Kallscheuer N."/>
            <person name="Luecker S."/>
            <person name="Lage O.M."/>
            <person name="Pohl T."/>
            <person name="Merkel B.J."/>
            <person name="Hornburger P."/>
            <person name="Mueller R.-W."/>
            <person name="Bruemmer F."/>
            <person name="Labrenz M."/>
            <person name="Spormann A.M."/>
            <person name="Op den Camp H."/>
            <person name="Overmann J."/>
            <person name="Amann R."/>
            <person name="Jetten M.S.M."/>
            <person name="Mascher T."/>
            <person name="Medema M.H."/>
            <person name="Devos D.P."/>
            <person name="Kaster A.-K."/>
            <person name="Ovreas L."/>
            <person name="Rohde M."/>
            <person name="Galperin M.Y."/>
            <person name="Jogler C."/>
        </authorList>
    </citation>
    <scope>NUCLEOTIDE SEQUENCE [LARGE SCALE GENOMIC DNA]</scope>
    <source>
        <strain evidence="5 6">FF011L</strain>
    </source>
</reference>
<name>A0A517MFD3_9BACT</name>
<feature type="coiled-coil region" evidence="2">
    <location>
        <begin position="102"/>
        <end position="136"/>
    </location>
</feature>
<feature type="compositionally biased region" description="Basic and acidic residues" evidence="3">
    <location>
        <begin position="287"/>
        <end position="299"/>
    </location>
</feature>
<dbReference type="InterPro" id="IPR043128">
    <property type="entry name" value="Rev_trsase/Diguanyl_cyclase"/>
</dbReference>
<evidence type="ECO:0000259" key="4">
    <source>
        <dbReference type="PROSITE" id="PS50887"/>
    </source>
</evidence>
<dbReference type="AlphaFoldDB" id="A0A517MFD3"/>
<dbReference type="InterPro" id="IPR029787">
    <property type="entry name" value="Nucleotide_cyclase"/>
</dbReference>
<dbReference type="OrthoDB" id="243535at2"/>
<dbReference type="GO" id="GO:0005886">
    <property type="term" value="C:plasma membrane"/>
    <property type="evidence" value="ECO:0007669"/>
    <property type="project" value="TreeGrafter"/>
</dbReference>
<organism evidence="5 6">
    <name type="scientific">Roseimaritima multifibrata</name>
    <dbReference type="NCBI Taxonomy" id="1930274"/>
    <lineage>
        <taxon>Bacteria</taxon>
        <taxon>Pseudomonadati</taxon>
        <taxon>Planctomycetota</taxon>
        <taxon>Planctomycetia</taxon>
        <taxon>Pirellulales</taxon>
        <taxon>Pirellulaceae</taxon>
        <taxon>Roseimaritima</taxon>
    </lineage>
</organism>
<evidence type="ECO:0000256" key="2">
    <source>
        <dbReference type="SAM" id="Coils"/>
    </source>
</evidence>
<feature type="region of interest" description="Disordered" evidence="3">
    <location>
        <begin position="285"/>
        <end position="315"/>
    </location>
</feature>
<proteinExistence type="predicted"/>
<gene>
    <name evidence="5" type="primary">ydeH</name>
    <name evidence="5" type="ORF">FF011L_23670</name>
</gene>
<dbReference type="EMBL" id="CP036262">
    <property type="protein sequence ID" value="QDS93594.1"/>
    <property type="molecule type" value="Genomic_DNA"/>
</dbReference>
<keyword evidence="6" id="KW-1185">Reference proteome</keyword>
<dbReference type="NCBIfam" id="TIGR00254">
    <property type="entry name" value="GGDEF"/>
    <property type="match status" value="1"/>
</dbReference>
<feature type="domain" description="GGDEF" evidence="4">
    <location>
        <begin position="364"/>
        <end position="485"/>
    </location>
</feature>
<dbReference type="Pfam" id="PF00990">
    <property type="entry name" value="GGDEF"/>
    <property type="match status" value="1"/>
</dbReference>
<dbReference type="PROSITE" id="PS50887">
    <property type="entry name" value="GGDEF"/>
    <property type="match status" value="2"/>
</dbReference>
<dbReference type="GO" id="GO:0052621">
    <property type="term" value="F:diguanylate cyclase activity"/>
    <property type="evidence" value="ECO:0007669"/>
    <property type="project" value="UniProtKB-EC"/>
</dbReference>
<dbReference type="InterPro" id="IPR000160">
    <property type="entry name" value="GGDEF_dom"/>
</dbReference>
<dbReference type="FunFam" id="3.30.70.270:FF:000001">
    <property type="entry name" value="Diguanylate cyclase domain protein"/>
    <property type="match status" value="1"/>
</dbReference>
<keyword evidence="5" id="KW-0808">Transferase</keyword>
<dbReference type="PANTHER" id="PTHR45138">
    <property type="entry name" value="REGULATORY COMPONENTS OF SENSORY TRANSDUCTION SYSTEM"/>
    <property type="match status" value="1"/>
</dbReference>
<dbReference type="SMART" id="SM00267">
    <property type="entry name" value="GGDEF"/>
    <property type="match status" value="1"/>
</dbReference>
<feature type="domain" description="GGDEF" evidence="4">
    <location>
        <begin position="165"/>
        <end position="297"/>
    </location>
</feature>
<keyword evidence="5" id="KW-0548">Nucleotidyltransferase</keyword>